<name>A0A0D2CDL4_9EURO</name>
<accession>A0A0D2CDL4</accession>
<dbReference type="InterPro" id="IPR040442">
    <property type="entry name" value="Pyrv_kinase-like_dom_sf"/>
</dbReference>
<protein>
    <recommendedName>
        <fullName evidence="4">HpcH/HpaI aldolase/citrate lyase domain-containing protein</fullName>
    </recommendedName>
</protein>
<dbReference type="PANTHER" id="PTHR30502:SF0">
    <property type="entry name" value="PHOSPHOENOLPYRUVATE CARBOXYLASE FAMILY PROTEIN"/>
    <property type="match status" value="1"/>
</dbReference>
<dbReference type="PANTHER" id="PTHR30502">
    <property type="entry name" value="2-KETO-3-DEOXY-L-RHAMNONATE ALDOLASE"/>
    <property type="match status" value="1"/>
</dbReference>
<keyword evidence="3" id="KW-0456">Lyase</keyword>
<proteinExistence type="inferred from homology"/>
<dbReference type="GeneID" id="27344267"/>
<dbReference type="RefSeq" id="XP_016249464.1">
    <property type="nucleotide sequence ID" value="XM_016391945.1"/>
</dbReference>
<organism evidence="5 6">
    <name type="scientific">Cladophialophora immunda</name>
    <dbReference type="NCBI Taxonomy" id="569365"/>
    <lineage>
        <taxon>Eukaryota</taxon>
        <taxon>Fungi</taxon>
        <taxon>Dikarya</taxon>
        <taxon>Ascomycota</taxon>
        <taxon>Pezizomycotina</taxon>
        <taxon>Eurotiomycetes</taxon>
        <taxon>Chaetothyriomycetidae</taxon>
        <taxon>Chaetothyriales</taxon>
        <taxon>Herpotrichiellaceae</taxon>
        <taxon>Cladophialophora</taxon>
    </lineage>
</organism>
<dbReference type="GO" id="GO:0046872">
    <property type="term" value="F:metal ion binding"/>
    <property type="evidence" value="ECO:0007669"/>
    <property type="project" value="UniProtKB-KW"/>
</dbReference>
<feature type="domain" description="HpcH/HpaI aldolase/citrate lyase" evidence="4">
    <location>
        <begin position="16"/>
        <end position="217"/>
    </location>
</feature>
<evidence type="ECO:0000256" key="1">
    <source>
        <dbReference type="ARBA" id="ARBA00005568"/>
    </source>
</evidence>
<dbReference type="InterPro" id="IPR005000">
    <property type="entry name" value="Aldolase/citrate-lyase_domain"/>
</dbReference>
<dbReference type="VEuPathDB" id="FungiDB:PV07_05073"/>
<sequence length="267" mass="28285">MWSFTSRVRDEGLLVGTFVGLDSIHAYQIIGNAGYDCVILDMEHTPMSAREVTIAVGTIAAASKGSCAPLVRVPSHGLEWVKWALDSGAAGVVVPMVETGDQAQAVVRNSRYPPDGARSFGPLHAAFAHPDSDRSQLTYFDAARKPENIAILPMIESARGVENADSILAAEGVSGVFVGPYDLRVSLGLQGGDGAEDVFIQALQAIVAAGKKAGKPAGIFTGTPQALQRNIQLGFRFFLYHGDSTLLATASKNSVQEARSIFQQAKL</sequence>
<dbReference type="GO" id="GO:0005737">
    <property type="term" value="C:cytoplasm"/>
    <property type="evidence" value="ECO:0007669"/>
    <property type="project" value="TreeGrafter"/>
</dbReference>
<dbReference type="InterPro" id="IPR050251">
    <property type="entry name" value="HpcH-HpaI_aldolase"/>
</dbReference>
<evidence type="ECO:0000259" key="4">
    <source>
        <dbReference type="Pfam" id="PF03328"/>
    </source>
</evidence>
<dbReference type="HOGENOM" id="CLU_059964_2_1_1"/>
<evidence type="ECO:0000256" key="3">
    <source>
        <dbReference type="ARBA" id="ARBA00023239"/>
    </source>
</evidence>
<dbReference type="EMBL" id="KN847042">
    <property type="protein sequence ID" value="KIW29248.1"/>
    <property type="molecule type" value="Genomic_DNA"/>
</dbReference>
<gene>
    <name evidence="5" type="ORF">PV07_05073</name>
</gene>
<dbReference type="GO" id="GO:0016832">
    <property type="term" value="F:aldehyde-lyase activity"/>
    <property type="evidence" value="ECO:0007669"/>
    <property type="project" value="TreeGrafter"/>
</dbReference>
<dbReference type="InterPro" id="IPR015813">
    <property type="entry name" value="Pyrv/PenolPyrv_kinase-like_dom"/>
</dbReference>
<keyword evidence="2" id="KW-0479">Metal-binding</keyword>
<evidence type="ECO:0000256" key="2">
    <source>
        <dbReference type="ARBA" id="ARBA00022723"/>
    </source>
</evidence>
<dbReference type="Gene3D" id="3.20.20.60">
    <property type="entry name" value="Phosphoenolpyruvate-binding domains"/>
    <property type="match status" value="1"/>
</dbReference>
<keyword evidence="6" id="KW-1185">Reference proteome</keyword>
<dbReference type="Pfam" id="PF03328">
    <property type="entry name" value="HpcH_HpaI"/>
    <property type="match status" value="1"/>
</dbReference>
<dbReference type="AlphaFoldDB" id="A0A0D2CDL4"/>
<comment type="similarity">
    <text evidence="1">Belongs to the HpcH/HpaI aldolase family.</text>
</comment>
<evidence type="ECO:0000313" key="5">
    <source>
        <dbReference type="EMBL" id="KIW29248.1"/>
    </source>
</evidence>
<dbReference type="OrthoDB" id="1621678at2759"/>
<dbReference type="Proteomes" id="UP000054466">
    <property type="component" value="Unassembled WGS sequence"/>
</dbReference>
<dbReference type="SUPFAM" id="SSF51621">
    <property type="entry name" value="Phosphoenolpyruvate/pyruvate domain"/>
    <property type="match status" value="1"/>
</dbReference>
<reference evidence="5 6" key="1">
    <citation type="submission" date="2015-01" db="EMBL/GenBank/DDBJ databases">
        <title>The Genome Sequence of Cladophialophora immunda CBS83496.</title>
        <authorList>
            <consortium name="The Broad Institute Genomics Platform"/>
            <person name="Cuomo C."/>
            <person name="de Hoog S."/>
            <person name="Gorbushina A."/>
            <person name="Stielow B."/>
            <person name="Teixiera M."/>
            <person name="Abouelleil A."/>
            <person name="Chapman S.B."/>
            <person name="Priest M."/>
            <person name="Young S.K."/>
            <person name="Wortman J."/>
            <person name="Nusbaum C."/>
            <person name="Birren B."/>
        </authorList>
    </citation>
    <scope>NUCLEOTIDE SEQUENCE [LARGE SCALE GENOMIC DNA]</scope>
    <source>
        <strain evidence="5 6">CBS 83496</strain>
    </source>
</reference>
<evidence type="ECO:0000313" key="6">
    <source>
        <dbReference type="Proteomes" id="UP000054466"/>
    </source>
</evidence>